<organism evidence="3 4">
    <name type="scientific">Penicillium subrubescens</name>
    <dbReference type="NCBI Taxonomy" id="1316194"/>
    <lineage>
        <taxon>Eukaryota</taxon>
        <taxon>Fungi</taxon>
        <taxon>Dikarya</taxon>
        <taxon>Ascomycota</taxon>
        <taxon>Pezizomycotina</taxon>
        <taxon>Eurotiomycetes</taxon>
        <taxon>Eurotiomycetidae</taxon>
        <taxon>Eurotiales</taxon>
        <taxon>Aspergillaceae</taxon>
        <taxon>Penicillium</taxon>
    </lineage>
</organism>
<dbReference type="Proteomes" id="UP000186955">
    <property type="component" value="Unassembled WGS sequence"/>
</dbReference>
<reference evidence="3 4" key="1">
    <citation type="submission" date="2016-10" db="EMBL/GenBank/DDBJ databases">
        <title>Genome sequence of the ascomycete fungus Penicillium subrubescens.</title>
        <authorList>
            <person name="De Vries R.P."/>
            <person name="Peng M."/>
            <person name="Dilokpimol A."/>
            <person name="Hilden K."/>
            <person name="Makela M.R."/>
            <person name="Grigoriev I."/>
            <person name="Riley R."/>
            <person name="Granchi Z."/>
        </authorList>
    </citation>
    <scope>NUCLEOTIDE SEQUENCE [LARGE SCALE GENOMIC DNA]</scope>
    <source>
        <strain evidence="3 4">CBS 132785</strain>
    </source>
</reference>
<evidence type="ECO:0000313" key="4">
    <source>
        <dbReference type="Proteomes" id="UP000186955"/>
    </source>
</evidence>
<evidence type="ECO:0000256" key="2">
    <source>
        <dbReference type="SAM" id="SignalP"/>
    </source>
</evidence>
<keyword evidence="4" id="KW-1185">Reference proteome</keyword>
<dbReference type="EMBL" id="MNBE01000569">
    <property type="protein sequence ID" value="OKP08273.1"/>
    <property type="molecule type" value="Genomic_DNA"/>
</dbReference>
<feature type="signal peptide" evidence="2">
    <location>
        <begin position="1"/>
        <end position="22"/>
    </location>
</feature>
<gene>
    <name evidence="3" type="ORF">PENSUB_5640</name>
</gene>
<accession>A0A1Q5U713</accession>
<keyword evidence="2" id="KW-0732">Signal</keyword>
<dbReference type="OrthoDB" id="5234364at2759"/>
<evidence type="ECO:0000313" key="3">
    <source>
        <dbReference type="EMBL" id="OKP08273.1"/>
    </source>
</evidence>
<dbReference type="AlphaFoldDB" id="A0A1Q5U713"/>
<protein>
    <recommendedName>
        <fullName evidence="5">Extracellular membrane protein CFEM domain-containing protein</fullName>
    </recommendedName>
</protein>
<sequence>MVRLSSLFTFLGLLGTPLVAAAFNETEQNENATCDNKCFYSSFNGSCANDATCMCDQTKYRETYFCCLGTKCASSVLPDAIVRQESACEAWNMPFTFDALAVCGITLTTSTTVSTSAASTGAANSAASTTSTTSTASATASAGSSTGTSAVSSTNASGSTSTASKASTGTSTSTPTGNGASSNKVMLNAVVGIVAASVMLS</sequence>
<feature type="chain" id="PRO_5012479801" description="Extracellular membrane protein CFEM domain-containing protein" evidence="2">
    <location>
        <begin position="23"/>
        <end position="201"/>
    </location>
</feature>
<comment type="caution">
    <text evidence="3">The sequence shown here is derived from an EMBL/GenBank/DDBJ whole genome shotgun (WGS) entry which is preliminary data.</text>
</comment>
<feature type="region of interest" description="Disordered" evidence="1">
    <location>
        <begin position="138"/>
        <end position="181"/>
    </location>
</feature>
<name>A0A1Q5U713_9EURO</name>
<proteinExistence type="predicted"/>
<evidence type="ECO:0008006" key="5">
    <source>
        <dbReference type="Google" id="ProtNLM"/>
    </source>
</evidence>
<evidence type="ECO:0000256" key="1">
    <source>
        <dbReference type="SAM" id="MobiDB-lite"/>
    </source>
</evidence>